<accession>A0A0N1HVL6</accession>
<dbReference type="VEuPathDB" id="TriTrypDB:Lsey_0242_0010"/>
<evidence type="ECO:0000313" key="3">
    <source>
        <dbReference type="Proteomes" id="UP000038009"/>
    </source>
</evidence>
<organism evidence="2 3">
    <name type="scientific">Leptomonas seymouri</name>
    <dbReference type="NCBI Taxonomy" id="5684"/>
    <lineage>
        <taxon>Eukaryota</taxon>
        <taxon>Discoba</taxon>
        <taxon>Euglenozoa</taxon>
        <taxon>Kinetoplastea</taxon>
        <taxon>Metakinetoplastina</taxon>
        <taxon>Trypanosomatida</taxon>
        <taxon>Trypanosomatidae</taxon>
        <taxon>Leishmaniinae</taxon>
        <taxon>Leptomonas</taxon>
    </lineage>
</organism>
<feature type="region of interest" description="Disordered" evidence="1">
    <location>
        <begin position="1"/>
        <end position="36"/>
    </location>
</feature>
<sequence>MPGEVYGPPVHASTVLLSPNASPDPKAADSHVPPAMTDDEAHSLARLLLQASDTIRAERARADAMEYRSSVLDARLDGVRAAYHRATAQRRLPYQSVAKQQDASDELFRYIKKHIIQEETTASPRVASRDEHPPLQRSSSRTTPTTHAGSSSVSVRRVHSRGSVTATTQSYRKGWKAIAATSLPAEASTEEWPTPASPLTTHQDPTAAKPATLLQPSGSTPSIERESIERPPQQRSTPSRSSVQAMACRLRRAIAQRPAEMVMGDIIHTMVTALQRDAQAKLEEQYLASPASPLRGFALVQIRPCVYQVITGPPADVKAISHRPTKGNATALQGGTSPPTVTHHRNHYLLYNTTRETQQRNSSPATLRSRAHTAVVHLTVHSGTLCIMRGGGNVDFVEYLERLLHIHLA</sequence>
<dbReference type="OMA" id="PCVYRLL"/>
<proteinExistence type="predicted"/>
<name>A0A0N1HVL6_LEPSE</name>
<reference evidence="2 3" key="1">
    <citation type="journal article" date="2015" name="PLoS Pathog.">
        <title>Leptomonas seymouri: Adaptations to the Dixenous Life Cycle Analyzed by Genome Sequencing, Transcriptome Profiling and Co-infection with Leishmania donovani.</title>
        <authorList>
            <person name="Kraeva N."/>
            <person name="Butenko A."/>
            <person name="Hlavacova J."/>
            <person name="Kostygov A."/>
            <person name="Myskova J."/>
            <person name="Grybchuk D."/>
            <person name="Lestinova T."/>
            <person name="Votypka J."/>
            <person name="Volf P."/>
            <person name="Opperdoes F."/>
            <person name="Flegontov P."/>
            <person name="Lukes J."/>
            <person name="Yurchenko V."/>
        </authorList>
    </citation>
    <scope>NUCLEOTIDE SEQUENCE [LARGE SCALE GENOMIC DNA]</scope>
    <source>
        <strain evidence="2 3">ATCC 30220</strain>
    </source>
</reference>
<protein>
    <submittedName>
        <fullName evidence="2">Uncharacterized protein</fullName>
    </submittedName>
</protein>
<dbReference type="Proteomes" id="UP000038009">
    <property type="component" value="Unassembled WGS sequence"/>
</dbReference>
<dbReference type="OrthoDB" id="273723at2759"/>
<feature type="compositionally biased region" description="Low complexity" evidence="1">
    <location>
        <begin position="230"/>
        <end position="244"/>
    </location>
</feature>
<evidence type="ECO:0000313" key="2">
    <source>
        <dbReference type="EMBL" id="KPI84645.1"/>
    </source>
</evidence>
<comment type="caution">
    <text evidence="2">The sequence shown here is derived from an EMBL/GenBank/DDBJ whole genome shotgun (WGS) entry which is preliminary data.</text>
</comment>
<gene>
    <name evidence="2" type="ORF">ABL78_6286</name>
</gene>
<keyword evidence="3" id="KW-1185">Reference proteome</keyword>
<dbReference type="AlphaFoldDB" id="A0A0N1HVL6"/>
<feature type="region of interest" description="Disordered" evidence="1">
    <location>
        <begin position="120"/>
        <end position="170"/>
    </location>
</feature>
<dbReference type="EMBL" id="LJSK01000242">
    <property type="protein sequence ID" value="KPI84645.1"/>
    <property type="molecule type" value="Genomic_DNA"/>
</dbReference>
<evidence type="ECO:0000256" key="1">
    <source>
        <dbReference type="SAM" id="MobiDB-lite"/>
    </source>
</evidence>
<feature type="region of interest" description="Disordered" evidence="1">
    <location>
        <begin position="183"/>
        <end position="244"/>
    </location>
</feature>
<feature type="compositionally biased region" description="Polar residues" evidence="1">
    <location>
        <begin position="136"/>
        <end position="148"/>
    </location>
</feature>